<sequence length="135" mass="14872">MKYSQRIGIVAAVAIMAVCYLPWSYIAGPNISISGFHTEGTSFGRPGLMNTALCVLMLIFFSVPAIWAKRTNVFIAAVNLAWSFRNYLMVTACMMGVCPEKKIGLYLLLFFSVVAQVMALLPKMPVTKQDRPGNV</sequence>
<keyword evidence="1" id="KW-0472">Membrane</keyword>
<keyword evidence="1" id="KW-0812">Transmembrane</keyword>
<feature type="transmembrane region" description="Helical" evidence="1">
    <location>
        <begin position="103"/>
        <end position="121"/>
    </location>
</feature>
<dbReference type="Proteomes" id="UP000753802">
    <property type="component" value="Unassembled WGS sequence"/>
</dbReference>
<accession>A0ABW9ZTD3</accession>
<reference evidence="2 3" key="1">
    <citation type="submission" date="2020-01" db="EMBL/GenBank/DDBJ databases">
        <title>Genome analysis.</title>
        <authorList>
            <person name="Wu S."/>
            <person name="Wang G."/>
        </authorList>
    </citation>
    <scope>NUCLEOTIDE SEQUENCE [LARGE SCALE GENOMIC DNA]</scope>
    <source>
        <strain evidence="2 3">SYL130</strain>
    </source>
</reference>
<gene>
    <name evidence="2" type="ORF">GWC95_06350</name>
</gene>
<evidence type="ECO:0000313" key="2">
    <source>
        <dbReference type="EMBL" id="NCI49534.1"/>
    </source>
</evidence>
<feature type="transmembrane region" description="Helical" evidence="1">
    <location>
        <begin position="47"/>
        <end position="67"/>
    </location>
</feature>
<comment type="caution">
    <text evidence="2">The sequence shown here is derived from an EMBL/GenBank/DDBJ whole genome shotgun (WGS) entry which is preliminary data.</text>
</comment>
<feature type="transmembrane region" description="Helical" evidence="1">
    <location>
        <begin position="7"/>
        <end position="27"/>
    </location>
</feature>
<evidence type="ECO:0000256" key="1">
    <source>
        <dbReference type="SAM" id="Phobius"/>
    </source>
</evidence>
<dbReference type="EMBL" id="JAACJS010000011">
    <property type="protein sequence ID" value="NCI49534.1"/>
    <property type="molecule type" value="Genomic_DNA"/>
</dbReference>
<proteinExistence type="predicted"/>
<dbReference type="RefSeq" id="WP_161817848.1">
    <property type="nucleotide sequence ID" value="NZ_JAACJS010000011.1"/>
</dbReference>
<protein>
    <submittedName>
        <fullName evidence="2">Uncharacterized protein</fullName>
    </submittedName>
</protein>
<name>A0ABW9ZTD3_9BACT</name>
<keyword evidence="3" id="KW-1185">Reference proteome</keyword>
<organism evidence="2 3">
    <name type="scientific">Sediminibacterium roseum</name>
    <dbReference type="NCBI Taxonomy" id="1978412"/>
    <lineage>
        <taxon>Bacteria</taxon>
        <taxon>Pseudomonadati</taxon>
        <taxon>Bacteroidota</taxon>
        <taxon>Chitinophagia</taxon>
        <taxon>Chitinophagales</taxon>
        <taxon>Chitinophagaceae</taxon>
        <taxon>Sediminibacterium</taxon>
    </lineage>
</organism>
<keyword evidence="1" id="KW-1133">Transmembrane helix</keyword>
<evidence type="ECO:0000313" key="3">
    <source>
        <dbReference type="Proteomes" id="UP000753802"/>
    </source>
</evidence>